<dbReference type="Pfam" id="PF12833">
    <property type="entry name" value="HTH_18"/>
    <property type="match status" value="1"/>
</dbReference>
<evidence type="ECO:0000256" key="2">
    <source>
        <dbReference type="ARBA" id="ARBA00023125"/>
    </source>
</evidence>
<dbReference type="InterPro" id="IPR010499">
    <property type="entry name" value="AraC_E-bd"/>
</dbReference>
<name>A0A1V4SMI9_RUMHU</name>
<dbReference type="InterPro" id="IPR029442">
    <property type="entry name" value="GyrI-like"/>
</dbReference>
<evidence type="ECO:0000256" key="3">
    <source>
        <dbReference type="ARBA" id="ARBA00023163"/>
    </source>
</evidence>
<dbReference type="AlphaFoldDB" id="A0A1V4SMI9"/>
<dbReference type="InterPro" id="IPR011256">
    <property type="entry name" value="Reg_factor_effector_dom_sf"/>
</dbReference>
<dbReference type="OrthoDB" id="9801123at2"/>
<keyword evidence="1" id="KW-0805">Transcription regulation</keyword>
<dbReference type="PANTHER" id="PTHR47504">
    <property type="entry name" value="RIGHT ORIGIN-BINDING PROTEIN"/>
    <property type="match status" value="1"/>
</dbReference>
<reference evidence="5 6" key="1">
    <citation type="submission" date="2017-03" db="EMBL/GenBank/DDBJ databases">
        <title>Genome sequence of Clostridium hungatei DSM 14427.</title>
        <authorList>
            <person name="Poehlein A."/>
            <person name="Daniel R."/>
        </authorList>
    </citation>
    <scope>NUCLEOTIDE SEQUENCE [LARGE SCALE GENOMIC DNA]</scope>
    <source>
        <strain evidence="5 6">DSM 14427</strain>
    </source>
</reference>
<dbReference type="Pfam" id="PF06445">
    <property type="entry name" value="GyrI-like"/>
    <property type="match status" value="1"/>
</dbReference>
<accession>A0A1V4SMI9</accession>
<dbReference type="InterPro" id="IPR009057">
    <property type="entry name" value="Homeodomain-like_sf"/>
</dbReference>
<dbReference type="EMBL" id="MZGX01000005">
    <property type="protein sequence ID" value="OPX45080.1"/>
    <property type="molecule type" value="Genomic_DNA"/>
</dbReference>
<comment type="caution">
    <text evidence="5">The sequence shown here is derived from an EMBL/GenBank/DDBJ whole genome shotgun (WGS) entry which is preliminary data.</text>
</comment>
<proteinExistence type="predicted"/>
<dbReference type="SMART" id="SM00871">
    <property type="entry name" value="AraC_E_bind"/>
    <property type="match status" value="1"/>
</dbReference>
<dbReference type="STRING" id="48256.CLHUN_09670"/>
<keyword evidence="2" id="KW-0238">DNA-binding</keyword>
<dbReference type="PANTHER" id="PTHR47504:SF5">
    <property type="entry name" value="RIGHT ORIGIN-BINDING PROTEIN"/>
    <property type="match status" value="1"/>
</dbReference>
<dbReference type="InterPro" id="IPR018060">
    <property type="entry name" value="HTH_AraC"/>
</dbReference>
<sequence>MDTLENMKQAIDYIESNLDREIEYARIAQIALCSQYHFQRMFGFLIGVPLSEYIRRRRLTLAAFDLQNGNEKIIDIALKYGYNSPDSFSRAFIAMHGIIPSKAREKGISLKAYPRITFSLSLKGVVEMNYRIEQKDAFAVVGIKRRFSHVEGLGENIGKMWSETPAATIGQIAGLGDGLVGVYSGMYEDSTTDYYIASITEKDCPKTMSRLEIPSLTWAIFEITGPMPTAMADIWGRIFSEWFPTSGYEHAEAPEVEWYSNGDLSSSDYKSEIWIPVIKK</sequence>
<keyword evidence="6" id="KW-1185">Reference proteome</keyword>
<dbReference type="SUPFAM" id="SSF46689">
    <property type="entry name" value="Homeodomain-like"/>
    <property type="match status" value="2"/>
</dbReference>
<dbReference type="RefSeq" id="WP_080063423.1">
    <property type="nucleotide sequence ID" value="NZ_MZGX01000005.1"/>
</dbReference>
<keyword evidence="3" id="KW-0804">Transcription</keyword>
<evidence type="ECO:0000259" key="4">
    <source>
        <dbReference type="PROSITE" id="PS01124"/>
    </source>
</evidence>
<dbReference type="GO" id="GO:0003700">
    <property type="term" value="F:DNA-binding transcription factor activity"/>
    <property type="evidence" value="ECO:0007669"/>
    <property type="project" value="InterPro"/>
</dbReference>
<dbReference type="GO" id="GO:0043565">
    <property type="term" value="F:sequence-specific DNA binding"/>
    <property type="evidence" value="ECO:0007669"/>
    <property type="project" value="InterPro"/>
</dbReference>
<feature type="domain" description="HTH araC/xylS-type" evidence="4">
    <location>
        <begin position="8"/>
        <end position="106"/>
    </location>
</feature>
<dbReference type="Proteomes" id="UP000191554">
    <property type="component" value="Unassembled WGS sequence"/>
</dbReference>
<gene>
    <name evidence="5" type="primary">tetD_1</name>
    <name evidence="5" type="ORF">CLHUN_09670</name>
</gene>
<dbReference type="PROSITE" id="PS01124">
    <property type="entry name" value="HTH_ARAC_FAMILY_2"/>
    <property type="match status" value="1"/>
</dbReference>
<protein>
    <submittedName>
        <fullName evidence="5">Transposon Tn10 TetD protein</fullName>
    </submittedName>
</protein>
<dbReference type="Gene3D" id="3.20.80.10">
    <property type="entry name" value="Regulatory factor, effector binding domain"/>
    <property type="match status" value="1"/>
</dbReference>
<evidence type="ECO:0000313" key="6">
    <source>
        <dbReference type="Proteomes" id="UP000191554"/>
    </source>
</evidence>
<dbReference type="SUPFAM" id="SSF55136">
    <property type="entry name" value="Probable bacterial effector-binding domain"/>
    <property type="match status" value="1"/>
</dbReference>
<organism evidence="5 6">
    <name type="scientific">Ruminiclostridium hungatei</name>
    <name type="common">Clostridium hungatei</name>
    <dbReference type="NCBI Taxonomy" id="48256"/>
    <lineage>
        <taxon>Bacteria</taxon>
        <taxon>Bacillati</taxon>
        <taxon>Bacillota</taxon>
        <taxon>Clostridia</taxon>
        <taxon>Eubacteriales</taxon>
        <taxon>Oscillospiraceae</taxon>
        <taxon>Ruminiclostridium</taxon>
    </lineage>
</organism>
<dbReference type="Gene3D" id="1.10.10.60">
    <property type="entry name" value="Homeodomain-like"/>
    <property type="match status" value="2"/>
</dbReference>
<dbReference type="SMART" id="SM00342">
    <property type="entry name" value="HTH_ARAC"/>
    <property type="match status" value="1"/>
</dbReference>
<dbReference type="InterPro" id="IPR050959">
    <property type="entry name" value="MarA-like"/>
</dbReference>
<evidence type="ECO:0000256" key="1">
    <source>
        <dbReference type="ARBA" id="ARBA00023015"/>
    </source>
</evidence>
<evidence type="ECO:0000313" key="5">
    <source>
        <dbReference type="EMBL" id="OPX45080.1"/>
    </source>
</evidence>